<reference evidence="10 11" key="1">
    <citation type="submission" date="2020-08" db="EMBL/GenBank/DDBJ databases">
        <title>Genomic Encyclopedia of Type Strains, Phase III (KMG-III): the genomes of soil and plant-associated and newly described type strains.</title>
        <authorList>
            <person name="Whitman W."/>
        </authorList>
    </citation>
    <scope>NUCLEOTIDE SEQUENCE [LARGE SCALE GENOMIC DNA]</scope>
    <source>
        <strain evidence="10 11">CECT 7247</strain>
    </source>
</reference>
<dbReference type="InterPro" id="IPR036388">
    <property type="entry name" value="WH-like_DNA-bd_sf"/>
</dbReference>
<dbReference type="SUPFAM" id="SSF88946">
    <property type="entry name" value="Sigma2 domain of RNA polymerase sigma factors"/>
    <property type="match status" value="1"/>
</dbReference>
<dbReference type="Pfam" id="PF04542">
    <property type="entry name" value="Sigma70_r2"/>
    <property type="match status" value="1"/>
</dbReference>
<dbReference type="Pfam" id="PF08281">
    <property type="entry name" value="Sigma70_r4_2"/>
    <property type="match status" value="1"/>
</dbReference>
<feature type="domain" description="RNA polymerase sigma factor 70 region 4 type 2" evidence="9">
    <location>
        <begin position="183"/>
        <end position="235"/>
    </location>
</feature>
<dbReference type="InterPro" id="IPR000838">
    <property type="entry name" value="RNA_pol_sigma70_ECF_CS"/>
</dbReference>
<evidence type="ECO:0000256" key="1">
    <source>
        <dbReference type="ARBA" id="ARBA00010641"/>
    </source>
</evidence>
<evidence type="ECO:0000256" key="2">
    <source>
        <dbReference type="ARBA" id="ARBA00023015"/>
    </source>
</evidence>
<dbReference type="CDD" id="cd06171">
    <property type="entry name" value="Sigma70_r4"/>
    <property type="match status" value="1"/>
</dbReference>
<dbReference type="InterPro" id="IPR013324">
    <property type="entry name" value="RNA_pol_sigma_r3/r4-like"/>
</dbReference>
<dbReference type="InterPro" id="IPR007627">
    <property type="entry name" value="RNA_pol_sigma70_r2"/>
</dbReference>
<keyword evidence="2 6" id="KW-0805">Transcription regulation</keyword>
<keyword evidence="5 6" id="KW-0804">Transcription</keyword>
<dbReference type="EMBL" id="JACHXO010000001">
    <property type="protein sequence ID" value="MBB3193095.1"/>
    <property type="molecule type" value="Genomic_DNA"/>
</dbReference>
<dbReference type="Gene3D" id="1.10.10.10">
    <property type="entry name" value="Winged helix-like DNA-binding domain superfamily/Winged helix DNA-binding domain"/>
    <property type="match status" value="1"/>
</dbReference>
<dbReference type="SUPFAM" id="SSF88659">
    <property type="entry name" value="Sigma3 and sigma4 domains of RNA polymerase sigma factors"/>
    <property type="match status" value="1"/>
</dbReference>
<name>A0ABR6GLV4_9BURK</name>
<dbReference type="PROSITE" id="PS01063">
    <property type="entry name" value="SIGMA70_ECF"/>
    <property type="match status" value="1"/>
</dbReference>
<proteinExistence type="inferred from homology"/>
<protein>
    <recommendedName>
        <fullName evidence="6">RNA polymerase sigma factor</fullName>
    </recommendedName>
</protein>
<dbReference type="PANTHER" id="PTHR43133:SF62">
    <property type="entry name" value="RNA POLYMERASE SIGMA FACTOR SIGZ"/>
    <property type="match status" value="1"/>
</dbReference>
<feature type="domain" description="RNA polymerase sigma-70 region 2" evidence="8">
    <location>
        <begin position="84"/>
        <end position="151"/>
    </location>
</feature>
<dbReference type="PANTHER" id="PTHR43133">
    <property type="entry name" value="RNA POLYMERASE ECF-TYPE SIGMA FACTO"/>
    <property type="match status" value="1"/>
</dbReference>
<evidence type="ECO:0000256" key="3">
    <source>
        <dbReference type="ARBA" id="ARBA00023082"/>
    </source>
</evidence>
<comment type="caution">
    <text evidence="10">The sequence shown here is derived from an EMBL/GenBank/DDBJ whole genome shotgun (WGS) entry which is preliminary data.</text>
</comment>
<keyword evidence="4 6" id="KW-0238">DNA-binding</keyword>
<feature type="region of interest" description="Disordered" evidence="7">
    <location>
        <begin position="1"/>
        <end position="32"/>
    </location>
</feature>
<evidence type="ECO:0000259" key="8">
    <source>
        <dbReference type="Pfam" id="PF04542"/>
    </source>
</evidence>
<dbReference type="InterPro" id="IPR013325">
    <property type="entry name" value="RNA_pol_sigma_r2"/>
</dbReference>
<gene>
    <name evidence="10" type="ORF">FHS28_000460</name>
</gene>
<dbReference type="InterPro" id="IPR039425">
    <property type="entry name" value="RNA_pol_sigma-70-like"/>
</dbReference>
<evidence type="ECO:0000313" key="11">
    <source>
        <dbReference type="Proteomes" id="UP000574369"/>
    </source>
</evidence>
<dbReference type="InterPro" id="IPR013249">
    <property type="entry name" value="RNA_pol_sigma70_r4_t2"/>
</dbReference>
<evidence type="ECO:0000313" key="10">
    <source>
        <dbReference type="EMBL" id="MBB3193095.1"/>
    </source>
</evidence>
<evidence type="ECO:0000256" key="7">
    <source>
        <dbReference type="SAM" id="MobiDB-lite"/>
    </source>
</evidence>
<evidence type="ECO:0000256" key="6">
    <source>
        <dbReference type="RuleBase" id="RU000716"/>
    </source>
</evidence>
<accession>A0ABR6GLV4</accession>
<keyword evidence="11" id="KW-1185">Reference proteome</keyword>
<keyword evidence="3 6" id="KW-0731">Sigma factor</keyword>
<sequence length="241" mass="26453">MKIVSLHGEPPPDPSRRVPPDGAGLSAADPLPTMADADEAVQASEAAAAAAALAVDGAGGAGAEWSRMLRRIAEHRDRDAFSRLFQHFAPRVKSYLIRTGSSESMAEDLAQEALVTVWRKAALFDPAQAAVSTWIFTIARRLRIDAARRHRLEDTGDESFDFDRLEADQRDVGEHADANRLSRRIRDALSRLPAEQAQVLRLSYYDDEPHARIAAELGLPLGTVKSRIRLAVAQLRKMLDA</sequence>
<dbReference type="InterPro" id="IPR014284">
    <property type="entry name" value="RNA_pol_sigma-70_dom"/>
</dbReference>
<evidence type="ECO:0000256" key="5">
    <source>
        <dbReference type="ARBA" id="ARBA00023163"/>
    </source>
</evidence>
<dbReference type="Gene3D" id="1.10.1740.10">
    <property type="match status" value="1"/>
</dbReference>
<dbReference type="NCBIfam" id="TIGR02937">
    <property type="entry name" value="sigma70-ECF"/>
    <property type="match status" value="1"/>
</dbReference>
<dbReference type="RefSeq" id="WP_246409423.1">
    <property type="nucleotide sequence ID" value="NZ_JACHXO010000001.1"/>
</dbReference>
<evidence type="ECO:0000256" key="4">
    <source>
        <dbReference type="ARBA" id="ARBA00023125"/>
    </source>
</evidence>
<evidence type="ECO:0000259" key="9">
    <source>
        <dbReference type="Pfam" id="PF08281"/>
    </source>
</evidence>
<organism evidence="10 11">
    <name type="scientific">Roseateles terrae</name>
    <dbReference type="NCBI Taxonomy" id="431060"/>
    <lineage>
        <taxon>Bacteria</taxon>
        <taxon>Pseudomonadati</taxon>
        <taxon>Pseudomonadota</taxon>
        <taxon>Betaproteobacteria</taxon>
        <taxon>Burkholderiales</taxon>
        <taxon>Sphaerotilaceae</taxon>
        <taxon>Roseateles</taxon>
    </lineage>
</organism>
<comment type="similarity">
    <text evidence="1 6">Belongs to the sigma-70 factor family. ECF subfamily.</text>
</comment>
<dbReference type="Proteomes" id="UP000574369">
    <property type="component" value="Unassembled WGS sequence"/>
</dbReference>